<sequence length="204" mass="21742">MLFVGMLLFLPAKNVRAASFPWGSGFYINLYGGGADPNGNIGDYNGEAACNIATGTCIAQNRLNGQFYESGNVQRYICRGKVLNCDNTFAASGLISGPEYGKTLDMTNPGCDRTVQLDVFDKNMGGTLKGYMTWYSGDCSAVRAAVVPTPTPTTTPTYVAPTPSPTPQPLTQLRRLPPTGMGAVGWLALGLVPLGFLAMRIKKK</sequence>
<keyword evidence="1" id="KW-0812">Transmembrane</keyword>
<feature type="transmembrane region" description="Helical" evidence="1">
    <location>
        <begin position="180"/>
        <end position="199"/>
    </location>
</feature>
<evidence type="ECO:0000313" key="4">
    <source>
        <dbReference type="Proteomes" id="UP000177967"/>
    </source>
</evidence>
<accession>A0A1G1V3Y4</accession>
<dbReference type="AlphaFoldDB" id="A0A1G1V3Y4"/>
<feature type="chain" id="PRO_5009580963" description="Gram-positive cocci surface proteins LPxTG domain-containing protein" evidence="2">
    <location>
        <begin position="18"/>
        <end position="204"/>
    </location>
</feature>
<protein>
    <recommendedName>
        <fullName evidence="5">Gram-positive cocci surface proteins LPxTG domain-containing protein</fullName>
    </recommendedName>
</protein>
<evidence type="ECO:0008006" key="5">
    <source>
        <dbReference type="Google" id="ProtNLM"/>
    </source>
</evidence>
<evidence type="ECO:0000256" key="2">
    <source>
        <dbReference type="SAM" id="SignalP"/>
    </source>
</evidence>
<keyword evidence="1" id="KW-1133">Transmembrane helix</keyword>
<comment type="caution">
    <text evidence="3">The sequence shown here is derived from an EMBL/GenBank/DDBJ whole genome shotgun (WGS) entry which is preliminary data.</text>
</comment>
<gene>
    <name evidence="3" type="ORF">A2782_04100</name>
</gene>
<proteinExistence type="predicted"/>
<evidence type="ECO:0000313" key="3">
    <source>
        <dbReference type="EMBL" id="OGY10066.1"/>
    </source>
</evidence>
<organism evidence="3 4">
    <name type="scientific">Candidatus Blackburnbacteria bacterium RIFCSPHIGHO2_01_FULL_43_15b</name>
    <dbReference type="NCBI Taxonomy" id="1797513"/>
    <lineage>
        <taxon>Bacteria</taxon>
        <taxon>Candidatus Blackburniibacteriota</taxon>
    </lineage>
</organism>
<dbReference type="Proteomes" id="UP000177967">
    <property type="component" value="Unassembled WGS sequence"/>
</dbReference>
<evidence type="ECO:0000256" key="1">
    <source>
        <dbReference type="SAM" id="Phobius"/>
    </source>
</evidence>
<keyword evidence="2" id="KW-0732">Signal</keyword>
<feature type="signal peptide" evidence="2">
    <location>
        <begin position="1"/>
        <end position="17"/>
    </location>
</feature>
<name>A0A1G1V3Y4_9BACT</name>
<reference evidence="3 4" key="1">
    <citation type="journal article" date="2016" name="Nat. Commun.">
        <title>Thousands of microbial genomes shed light on interconnected biogeochemical processes in an aquifer system.</title>
        <authorList>
            <person name="Anantharaman K."/>
            <person name="Brown C.T."/>
            <person name="Hug L.A."/>
            <person name="Sharon I."/>
            <person name="Castelle C.J."/>
            <person name="Probst A.J."/>
            <person name="Thomas B.C."/>
            <person name="Singh A."/>
            <person name="Wilkins M.J."/>
            <person name="Karaoz U."/>
            <person name="Brodie E.L."/>
            <person name="Williams K.H."/>
            <person name="Hubbard S.S."/>
            <person name="Banfield J.F."/>
        </authorList>
    </citation>
    <scope>NUCLEOTIDE SEQUENCE [LARGE SCALE GENOMIC DNA]</scope>
</reference>
<dbReference type="EMBL" id="MHBW01000001">
    <property type="protein sequence ID" value="OGY10066.1"/>
    <property type="molecule type" value="Genomic_DNA"/>
</dbReference>
<keyword evidence="1" id="KW-0472">Membrane</keyword>